<sequence length="96" mass="10551">MAAATASATTAPTTTTAAASPQKQKPRCRSRTTIVDGTTMSTSSGSENTFPWSLEEEEVLVESWNITTNKFKGKFTGSKFWELVSYCYHLPPLRVK</sequence>
<comment type="caution">
    <text evidence="2">The sequence shown here is derived from an EMBL/GenBank/DDBJ whole genome shotgun (WGS) entry which is preliminary data.</text>
</comment>
<proteinExistence type="predicted"/>
<dbReference type="Proteomes" id="UP000326396">
    <property type="component" value="Linkage Group LG17"/>
</dbReference>
<evidence type="ECO:0000256" key="1">
    <source>
        <dbReference type="SAM" id="MobiDB-lite"/>
    </source>
</evidence>
<feature type="region of interest" description="Disordered" evidence="1">
    <location>
        <begin position="1"/>
        <end position="49"/>
    </location>
</feature>
<gene>
    <name evidence="2" type="ORF">E3N88_18332</name>
</gene>
<feature type="compositionally biased region" description="Polar residues" evidence="1">
    <location>
        <begin position="31"/>
        <end position="49"/>
    </location>
</feature>
<name>A0A5N6NUK9_9ASTR</name>
<dbReference type="AlphaFoldDB" id="A0A5N6NUK9"/>
<reference evidence="2 3" key="1">
    <citation type="submission" date="2019-05" db="EMBL/GenBank/DDBJ databases">
        <title>Mikania micrantha, genome provides insights into the molecular mechanism of rapid growth.</title>
        <authorList>
            <person name="Liu B."/>
        </authorList>
    </citation>
    <scope>NUCLEOTIDE SEQUENCE [LARGE SCALE GENOMIC DNA]</scope>
    <source>
        <strain evidence="2">NLD-2019</strain>
        <tissue evidence="2">Leaf</tissue>
    </source>
</reference>
<protein>
    <submittedName>
        <fullName evidence="2">Uncharacterized protein</fullName>
    </submittedName>
</protein>
<feature type="compositionally biased region" description="Low complexity" evidence="1">
    <location>
        <begin position="1"/>
        <end position="21"/>
    </location>
</feature>
<evidence type="ECO:0000313" key="3">
    <source>
        <dbReference type="Proteomes" id="UP000326396"/>
    </source>
</evidence>
<dbReference type="EMBL" id="SZYD01000009">
    <property type="protein sequence ID" value="KAD5318386.1"/>
    <property type="molecule type" value="Genomic_DNA"/>
</dbReference>
<accession>A0A5N6NUK9</accession>
<organism evidence="2 3">
    <name type="scientific">Mikania micrantha</name>
    <name type="common">bitter vine</name>
    <dbReference type="NCBI Taxonomy" id="192012"/>
    <lineage>
        <taxon>Eukaryota</taxon>
        <taxon>Viridiplantae</taxon>
        <taxon>Streptophyta</taxon>
        <taxon>Embryophyta</taxon>
        <taxon>Tracheophyta</taxon>
        <taxon>Spermatophyta</taxon>
        <taxon>Magnoliopsida</taxon>
        <taxon>eudicotyledons</taxon>
        <taxon>Gunneridae</taxon>
        <taxon>Pentapetalae</taxon>
        <taxon>asterids</taxon>
        <taxon>campanulids</taxon>
        <taxon>Asterales</taxon>
        <taxon>Asteraceae</taxon>
        <taxon>Asteroideae</taxon>
        <taxon>Heliantheae alliance</taxon>
        <taxon>Eupatorieae</taxon>
        <taxon>Mikania</taxon>
    </lineage>
</organism>
<keyword evidence="3" id="KW-1185">Reference proteome</keyword>
<evidence type="ECO:0000313" key="2">
    <source>
        <dbReference type="EMBL" id="KAD5318386.1"/>
    </source>
</evidence>